<keyword evidence="4 5" id="KW-0472">Membrane</keyword>
<evidence type="ECO:0000256" key="2">
    <source>
        <dbReference type="ARBA" id="ARBA00022692"/>
    </source>
</evidence>
<protein>
    <recommendedName>
        <fullName evidence="6">DUF1232 domain-containing protein</fullName>
    </recommendedName>
</protein>
<keyword evidence="2 5" id="KW-0812">Transmembrane</keyword>
<evidence type="ECO:0000256" key="4">
    <source>
        <dbReference type="ARBA" id="ARBA00023136"/>
    </source>
</evidence>
<dbReference type="InterPro" id="IPR010652">
    <property type="entry name" value="DUF1232"/>
</dbReference>
<feature type="domain" description="DUF1232" evidence="6">
    <location>
        <begin position="44"/>
        <end position="80"/>
    </location>
</feature>
<dbReference type="GO" id="GO:0012505">
    <property type="term" value="C:endomembrane system"/>
    <property type="evidence" value="ECO:0007669"/>
    <property type="project" value="UniProtKB-SubCell"/>
</dbReference>
<organism evidence="7">
    <name type="scientific">uncultured Thermomicrobiales bacterium</name>
    <dbReference type="NCBI Taxonomy" id="1645740"/>
    <lineage>
        <taxon>Bacteria</taxon>
        <taxon>Pseudomonadati</taxon>
        <taxon>Thermomicrobiota</taxon>
        <taxon>Thermomicrobia</taxon>
        <taxon>Thermomicrobiales</taxon>
        <taxon>environmental samples</taxon>
    </lineage>
</organism>
<evidence type="ECO:0000256" key="5">
    <source>
        <dbReference type="SAM" id="Phobius"/>
    </source>
</evidence>
<dbReference type="Pfam" id="PF06803">
    <property type="entry name" value="DUF1232"/>
    <property type="match status" value="1"/>
</dbReference>
<evidence type="ECO:0000259" key="6">
    <source>
        <dbReference type="Pfam" id="PF06803"/>
    </source>
</evidence>
<accession>A0A6J4VMC0</accession>
<reference evidence="7" key="1">
    <citation type="submission" date="2020-02" db="EMBL/GenBank/DDBJ databases">
        <authorList>
            <person name="Meier V. D."/>
        </authorList>
    </citation>
    <scope>NUCLEOTIDE SEQUENCE</scope>
    <source>
        <strain evidence="7">AVDCRST_MAG88</strain>
    </source>
</reference>
<evidence type="ECO:0000256" key="1">
    <source>
        <dbReference type="ARBA" id="ARBA00004127"/>
    </source>
</evidence>
<evidence type="ECO:0000256" key="3">
    <source>
        <dbReference type="ARBA" id="ARBA00022989"/>
    </source>
</evidence>
<proteinExistence type="predicted"/>
<evidence type="ECO:0000313" key="7">
    <source>
        <dbReference type="EMBL" id="CAA9582557.1"/>
    </source>
</evidence>
<keyword evidence="3 5" id="KW-1133">Transmembrane helix</keyword>
<sequence>MAHTPNTRDDGTMLERWKARARELKREVQALLLALRDRRTPALAKVVAWCVIAYALSPIDLIPDVIPVLGLLDDLVLLPLGIALAVRLTPAPVLDDCRERARRGVEGSALASRLGAAVIVTLWLLLAAGVGAFLLR</sequence>
<name>A0A6J4VMC0_9BACT</name>
<gene>
    <name evidence="7" type="ORF">AVDCRST_MAG88-3525</name>
</gene>
<dbReference type="EMBL" id="CADCWM010000852">
    <property type="protein sequence ID" value="CAA9582557.1"/>
    <property type="molecule type" value="Genomic_DNA"/>
</dbReference>
<feature type="transmembrane region" description="Helical" evidence="5">
    <location>
        <begin position="42"/>
        <end position="63"/>
    </location>
</feature>
<dbReference type="AlphaFoldDB" id="A0A6J4VMC0"/>
<comment type="subcellular location">
    <subcellularLocation>
        <location evidence="1">Endomembrane system</location>
        <topology evidence="1">Multi-pass membrane protein</topology>
    </subcellularLocation>
</comment>
<feature type="transmembrane region" description="Helical" evidence="5">
    <location>
        <begin position="114"/>
        <end position="135"/>
    </location>
</feature>